<evidence type="ECO:0000256" key="3">
    <source>
        <dbReference type="ARBA" id="ARBA00022475"/>
    </source>
</evidence>
<dbReference type="GO" id="GO:0005886">
    <property type="term" value="C:plasma membrane"/>
    <property type="evidence" value="ECO:0007669"/>
    <property type="project" value="UniProtKB-SubCell"/>
</dbReference>
<evidence type="ECO:0000313" key="9">
    <source>
        <dbReference type="Proteomes" id="UP000597668"/>
    </source>
</evidence>
<gene>
    <name evidence="8" type="ORF">H8K20_13000</name>
</gene>
<dbReference type="Proteomes" id="UP000597668">
    <property type="component" value="Unassembled WGS sequence"/>
</dbReference>
<evidence type="ECO:0000313" key="8">
    <source>
        <dbReference type="EMBL" id="MBC3517308.1"/>
    </source>
</evidence>
<keyword evidence="3" id="KW-1003">Cell membrane</keyword>
<dbReference type="AlphaFoldDB" id="A0A8J6M032"/>
<dbReference type="RefSeq" id="WP_186488706.1">
    <property type="nucleotide sequence ID" value="NZ_JACOGI010000003.1"/>
</dbReference>
<keyword evidence="5 7" id="KW-1133">Transmembrane helix</keyword>
<feature type="transmembrane region" description="Helical" evidence="7">
    <location>
        <begin position="89"/>
        <end position="115"/>
    </location>
</feature>
<comment type="similarity">
    <text evidence="2">Belongs to the chromate ion transporter (CHR) (TC 2.A.51) family.</text>
</comment>
<keyword evidence="6 7" id="KW-0472">Membrane</keyword>
<keyword evidence="9" id="KW-1185">Reference proteome</keyword>
<comment type="caution">
    <text evidence="8">The sequence shown here is derived from an EMBL/GenBank/DDBJ whole genome shotgun (WGS) entry which is preliminary data.</text>
</comment>
<evidence type="ECO:0000256" key="2">
    <source>
        <dbReference type="ARBA" id="ARBA00005262"/>
    </source>
</evidence>
<evidence type="ECO:0000256" key="7">
    <source>
        <dbReference type="SAM" id="Phobius"/>
    </source>
</evidence>
<reference evidence="8" key="1">
    <citation type="submission" date="2020-08" db="EMBL/GenBank/DDBJ databases">
        <authorList>
            <person name="Liu C."/>
            <person name="Sun Q."/>
        </authorList>
    </citation>
    <scope>NUCLEOTIDE SEQUENCE</scope>
    <source>
        <strain evidence="8">NSJ-65</strain>
    </source>
</reference>
<evidence type="ECO:0000256" key="4">
    <source>
        <dbReference type="ARBA" id="ARBA00022692"/>
    </source>
</evidence>
<evidence type="ECO:0000256" key="1">
    <source>
        <dbReference type="ARBA" id="ARBA00004651"/>
    </source>
</evidence>
<protein>
    <submittedName>
        <fullName evidence="8">Chromate transporter</fullName>
    </submittedName>
</protein>
<dbReference type="EMBL" id="JACOGI010000003">
    <property type="protein sequence ID" value="MBC3517308.1"/>
    <property type="molecule type" value="Genomic_DNA"/>
</dbReference>
<dbReference type="GO" id="GO:0015109">
    <property type="term" value="F:chromate transmembrane transporter activity"/>
    <property type="evidence" value="ECO:0007669"/>
    <property type="project" value="InterPro"/>
</dbReference>
<feature type="transmembrane region" description="Helical" evidence="7">
    <location>
        <begin position="154"/>
        <end position="187"/>
    </location>
</feature>
<evidence type="ECO:0000256" key="6">
    <source>
        <dbReference type="ARBA" id="ARBA00023136"/>
    </source>
</evidence>
<comment type="subcellular location">
    <subcellularLocation>
        <location evidence="1">Cell membrane</location>
        <topology evidence="1">Multi-pass membrane protein</topology>
    </subcellularLocation>
</comment>
<name>A0A8J6M032_9FIRM</name>
<sequence>MKKPPAKPAQPAQRAPGILWTLFSTFFRIGLFTFGGGYAMIPLIQRDVVENHRWINDDEMLDMIAIAESTPGVLAVNSATFVGYKVGGFLGAALATIGVALPSFFIISLIAVFYAQFRALTWVQYAFMGIRAGVVLLILNAVVKLSKNLKKNAFNIILILAAFALAAFTEISTILILIGAAICGLVFRLRAIKSGEVQE</sequence>
<dbReference type="InterPro" id="IPR052518">
    <property type="entry name" value="CHR_Transporter"/>
</dbReference>
<accession>A0A8J6M032</accession>
<keyword evidence="4 7" id="KW-0812">Transmembrane</keyword>
<proteinExistence type="inferred from homology"/>
<feature type="transmembrane region" description="Helical" evidence="7">
    <location>
        <begin position="20"/>
        <end position="41"/>
    </location>
</feature>
<dbReference type="PANTHER" id="PTHR43663">
    <property type="entry name" value="CHROMATE TRANSPORT PROTEIN-RELATED"/>
    <property type="match status" value="1"/>
</dbReference>
<organism evidence="8 9">
    <name type="scientific">Neobittarella massiliensis</name>
    <name type="common">ex Bilen et al. 2018</name>
    <dbReference type="NCBI Taxonomy" id="2041842"/>
    <lineage>
        <taxon>Bacteria</taxon>
        <taxon>Bacillati</taxon>
        <taxon>Bacillota</taxon>
        <taxon>Clostridia</taxon>
        <taxon>Eubacteriales</taxon>
        <taxon>Oscillospiraceae</taxon>
        <taxon>Neobittarella (ex Bilen et al. 2018)</taxon>
    </lineage>
</organism>
<dbReference type="PANTHER" id="PTHR43663:SF1">
    <property type="entry name" value="CHROMATE TRANSPORTER"/>
    <property type="match status" value="1"/>
</dbReference>
<dbReference type="Pfam" id="PF02417">
    <property type="entry name" value="Chromate_transp"/>
    <property type="match status" value="1"/>
</dbReference>
<evidence type="ECO:0000256" key="5">
    <source>
        <dbReference type="ARBA" id="ARBA00022989"/>
    </source>
</evidence>
<dbReference type="InterPro" id="IPR003370">
    <property type="entry name" value="Chromate_transpt"/>
</dbReference>
<feature type="transmembrane region" description="Helical" evidence="7">
    <location>
        <begin position="122"/>
        <end position="142"/>
    </location>
</feature>